<dbReference type="PROSITE" id="PS50109">
    <property type="entry name" value="HIS_KIN"/>
    <property type="match status" value="1"/>
</dbReference>
<name>A0A1R2B0F3_9CILI</name>
<protein>
    <recommendedName>
        <fullName evidence="8">Histidine kinase</fullName>
    </recommendedName>
</protein>
<dbReference type="InterPro" id="IPR011006">
    <property type="entry name" value="CheY-like_superfamily"/>
</dbReference>
<dbReference type="Gene3D" id="1.10.287.130">
    <property type="match status" value="1"/>
</dbReference>
<dbReference type="SUPFAM" id="SSF47384">
    <property type="entry name" value="Homodimeric domain of signal transducing histidine kinase"/>
    <property type="match status" value="1"/>
</dbReference>
<dbReference type="InterPro" id="IPR003661">
    <property type="entry name" value="HisK_dim/P_dom"/>
</dbReference>
<dbReference type="SMART" id="SM00388">
    <property type="entry name" value="HisKA"/>
    <property type="match status" value="1"/>
</dbReference>
<dbReference type="PROSITE" id="PS50110">
    <property type="entry name" value="RESPONSE_REGULATORY"/>
    <property type="match status" value="1"/>
</dbReference>
<evidence type="ECO:0000259" key="4">
    <source>
        <dbReference type="PROSITE" id="PS50109"/>
    </source>
</evidence>
<evidence type="ECO:0000313" key="7">
    <source>
        <dbReference type="Proteomes" id="UP000187209"/>
    </source>
</evidence>
<evidence type="ECO:0000256" key="1">
    <source>
        <dbReference type="ARBA" id="ARBA00022553"/>
    </source>
</evidence>
<dbReference type="PANTHER" id="PTHR43719">
    <property type="entry name" value="TWO-COMPONENT HISTIDINE KINASE"/>
    <property type="match status" value="1"/>
</dbReference>
<dbReference type="Pfam" id="PF00072">
    <property type="entry name" value="Response_reg"/>
    <property type="match status" value="1"/>
</dbReference>
<evidence type="ECO:0000256" key="3">
    <source>
        <dbReference type="SAM" id="Phobius"/>
    </source>
</evidence>
<feature type="modified residue" description="4-aspartylphosphate" evidence="2">
    <location>
        <position position="713"/>
    </location>
</feature>
<evidence type="ECO:0008006" key="8">
    <source>
        <dbReference type="Google" id="ProtNLM"/>
    </source>
</evidence>
<dbReference type="SMART" id="SM00448">
    <property type="entry name" value="REC"/>
    <property type="match status" value="1"/>
</dbReference>
<dbReference type="SMART" id="SM00387">
    <property type="entry name" value="HATPase_c"/>
    <property type="match status" value="1"/>
</dbReference>
<dbReference type="InterPro" id="IPR005467">
    <property type="entry name" value="His_kinase_dom"/>
</dbReference>
<organism evidence="6 7">
    <name type="scientific">Stentor coeruleus</name>
    <dbReference type="NCBI Taxonomy" id="5963"/>
    <lineage>
        <taxon>Eukaryota</taxon>
        <taxon>Sar</taxon>
        <taxon>Alveolata</taxon>
        <taxon>Ciliophora</taxon>
        <taxon>Postciliodesmatophora</taxon>
        <taxon>Heterotrichea</taxon>
        <taxon>Heterotrichida</taxon>
        <taxon>Stentoridae</taxon>
        <taxon>Stentor</taxon>
    </lineage>
</organism>
<proteinExistence type="predicted"/>
<keyword evidence="3" id="KW-0472">Membrane</keyword>
<keyword evidence="7" id="KW-1185">Reference proteome</keyword>
<dbReference type="AlphaFoldDB" id="A0A1R2B0F3"/>
<keyword evidence="3" id="KW-1133">Transmembrane helix</keyword>
<dbReference type="Gene3D" id="3.30.565.10">
    <property type="entry name" value="Histidine kinase-like ATPase, C-terminal domain"/>
    <property type="match status" value="1"/>
</dbReference>
<dbReference type="SUPFAM" id="SSF55874">
    <property type="entry name" value="ATPase domain of HSP90 chaperone/DNA topoisomerase II/histidine kinase"/>
    <property type="match status" value="2"/>
</dbReference>
<accession>A0A1R2B0F3</accession>
<gene>
    <name evidence="6" type="ORF">SteCoe_31982</name>
</gene>
<dbReference type="InterPro" id="IPR036890">
    <property type="entry name" value="HATPase_C_sf"/>
</dbReference>
<dbReference type="PRINTS" id="PR00344">
    <property type="entry name" value="BCTRLSENSOR"/>
</dbReference>
<feature type="transmembrane region" description="Helical" evidence="3">
    <location>
        <begin position="116"/>
        <end position="137"/>
    </location>
</feature>
<dbReference type="EMBL" id="MPUH01001123">
    <property type="protein sequence ID" value="OMJ70110.1"/>
    <property type="molecule type" value="Genomic_DNA"/>
</dbReference>
<evidence type="ECO:0000313" key="6">
    <source>
        <dbReference type="EMBL" id="OMJ70110.1"/>
    </source>
</evidence>
<evidence type="ECO:0000259" key="5">
    <source>
        <dbReference type="PROSITE" id="PS50110"/>
    </source>
</evidence>
<dbReference type="Pfam" id="PF02518">
    <property type="entry name" value="HATPase_c"/>
    <property type="match status" value="1"/>
</dbReference>
<dbReference type="PANTHER" id="PTHR43719:SF28">
    <property type="entry name" value="PEROXIDE STRESS-ACTIVATED HISTIDINE KINASE MAK1-RELATED"/>
    <property type="match status" value="1"/>
</dbReference>
<feature type="domain" description="Histidine kinase" evidence="4">
    <location>
        <begin position="218"/>
        <end position="521"/>
    </location>
</feature>
<feature type="transmembrane region" description="Helical" evidence="3">
    <location>
        <begin position="77"/>
        <end position="95"/>
    </location>
</feature>
<keyword evidence="1 2" id="KW-0597">Phosphoprotein</keyword>
<dbReference type="Gene3D" id="3.40.50.2300">
    <property type="match status" value="2"/>
</dbReference>
<keyword evidence="3" id="KW-0812">Transmembrane</keyword>
<dbReference type="InterPro" id="IPR003594">
    <property type="entry name" value="HATPase_dom"/>
</dbReference>
<evidence type="ECO:0000256" key="2">
    <source>
        <dbReference type="PROSITE-ProRule" id="PRU00169"/>
    </source>
</evidence>
<dbReference type="CDD" id="cd00082">
    <property type="entry name" value="HisKA"/>
    <property type="match status" value="1"/>
</dbReference>
<dbReference type="InterPro" id="IPR004358">
    <property type="entry name" value="Sig_transdc_His_kin-like_C"/>
</dbReference>
<dbReference type="OrthoDB" id="304129at2759"/>
<dbReference type="SUPFAM" id="SSF52172">
    <property type="entry name" value="CheY-like"/>
    <property type="match status" value="2"/>
</dbReference>
<dbReference type="Pfam" id="PF00512">
    <property type="entry name" value="HisKA"/>
    <property type="match status" value="1"/>
</dbReference>
<feature type="domain" description="Response regulatory" evidence="5">
    <location>
        <begin position="662"/>
        <end position="788"/>
    </location>
</feature>
<sequence>MDDKCWLRYWYPITDMDIVTKSNIEYKSGLILLLSILCGLCTVYYSISLESSCSTANLFLSIYFFCIPLGMKNFGRWNIFGMAVCIGWVIDNVVVARCTPTEAISLSFYQSLIPSYFILASEEYIFGGFFVSFLLMFSLPFEYSGVYEAMDAVPNEELRNYVMLTLKRTQTLNSGHLLAVFGLTMWMHSCSKNEFKVMNKLLEETKQAKQAAEMFFAAFSHEFRNPLNSLLGSLELIKDDVEDLSEHFKEFISTAMDCGEVLSNLISNVLDVSKIQAQMFQPTYAKYNPRTILHKVFNVSKTICLRKSLTLILEIDKNLPNCLLLDGPRLTQVLINLVSNAIKFTEEGYIKIKAIWKYEPTGKCREFCSDHSNYLCIKPRSSYERGEELTIDTSQVNVIMNGKFIDKGIQTESNTGKKNTKKENFSLDTNDESYISYYHEELKGILEIEVEDSGIGISDENCKKLFNPFTQANSAISKLYGGTGLGLWISKTITQVYKGNISVKSSLNRGSIFTIQLPCSVYIVFDNPLPKNSLLSQKLEVLLLDNQYSKANKMALEEQGIKVTVCMSGIVAVKYLETSNFHFIFIGINFLADNTFTLINRIKKIEEEKKIPIILLVPENKTDRIPAKFKSYTSVVSPLTNNELCRLIQMFYNKPPQKNSGIVLVLDDDRFILDILSKILEKEKILHTTCSKGRVLIDIYKKQYREVSLVVLDANLDDISGFEVAKTIRFLEKNMKLPEVPIICISGDNNETHFKKSRESGINFNCIFYLVTKPVKRDEYVTTIKRFLKT</sequence>
<dbReference type="InterPro" id="IPR036097">
    <property type="entry name" value="HisK_dim/P_sf"/>
</dbReference>
<dbReference type="InterPro" id="IPR050956">
    <property type="entry name" value="2C_system_His_kinase"/>
</dbReference>
<reference evidence="6 7" key="1">
    <citation type="submission" date="2016-11" db="EMBL/GenBank/DDBJ databases">
        <title>The macronuclear genome of Stentor coeruleus: a giant cell with tiny introns.</title>
        <authorList>
            <person name="Slabodnick M."/>
            <person name="Ruby J.G."/>
            <person name="Reiff S.B."/>
            <person name="Swart E.C."/>
            <person name="Gosai S."/>
            <person name="Prabakaran S."/>
            <person name="Witkowska E."/>
            <person name="Larue G.E."/>
            <person name="Fisher S."/>
            <person name="Freeman R.M."/>
            <person name="Gunawardena J."/>
            <person name="Chu W."/>
            <person name="Stover N.A."/>
            <person name="Gregory B.D."/>
            <person name="Nowacki M."/>
            <person name="Derisi J."/>
            <person name="Roy S.W."/>
            <person name="Marshall W.F."/>
            <person name="Sood P."/>
        </authorList>
    </citation>
    <scope>NUCLEOTIDE SEQUENCE [LARGE SCALE GENOMIC DNA]</scope>
    <source>
        <strain evidence="6">WM001</strain>
    </source>
</reference>
<feature type="transmembrane region" description="Helical" evidence="3">
    <location>
        <begin position="29"/>
        <end position="47"/>
    </location>
</feature>
<dbReference type="GO" id="GO:0000155">
    <property type="term" value="F:phosphorelay sensor kinase activity"/>
    <property type="evidence" value="ECO:0007669"/>
    <property type="project" value="InterPro"/>
</dbReference>
<dbReference type="Proteomes" id="UP000187209">
    <property type="component" value="Unassembled WGS sequence"/>
</dbReference>
<comment type="caution">
    <text evidence="6">The sequence shown here is derived from an EMBL/GenBank/DDBJ whole genome shotgun (WGS) entry which is preliminary data.</text>
</comment>
<dbReference type="InterPro" id="IPR001789">
    <property type="entry name" value="Sig_transdc_resp-reg_receiver"/>
</dbReference>